<accession>A0A383RL36</accession>
<gene>
    <name evidence="1" type="ORF">PBLR_15983</name>
</gene>
<sequence>MKVYKYNNINSLICDIISTESVIAYHVDSQKAVASLHLAVIQYRYTFYRQRSG</sequence>
<evidence type="ECO:0000313" key="1">
    <source>
        <dbReference type="EMBL" id="SYX87553.1"/>
    </source>
</evidence>
<protein>
    <submittedName>
        <fullName evidence="1">Uncharacterized protein</fullName>
    </submittedName>
</protein>
<name>A0A383RL36_PAEAL</name>
<evidence type="ECO:0000313" key="2">
    <source>
        <dbReference type="Proteomes" id="UP000304148"/>
    </source>
</evidence>
<organism evidence="1 2">
    <name type="scientific">Paenibacillus alvei</name>
    <name type="common">Bacillus alvei</name>
    <dbReference type="NCBI Taxonomy" id="44250"/>
    <lineage>
        <taxon>Bacteria</taxon>
        <taxon>Bacillati</taxon>
        <taxon>Bacillota</taxon>
        <taxon>Bacilli</taxon>
        <taxon>Bacillales</taxon>
        <taxon>Paenibacillaceae</taxon>
        <taxon>Paenibacillus</taxon>
    </lineage>
</organism>
<dbReference type="AlphaFoldDB" id="A0A383RL36"/>
<reference evidence="2" key="1">
    <citation type="submission" date="2018-08" db="EMBL/GenBank/DDBJ databases">
        <authorList>
            <person name="Chevrot R."/>
        </authorList>
    </citation>
    <scope>NUCLEOTIDE SEQUENCE [LARGE SCALE GENOMIC DNA]</scope>
</reference>
<proteinExistence type="predicted"/>
<dbReference type="EMBL" id="LS992241">
    <property type="protein sequence ID" value="SYX87553.1"/>
    <property type="molecule type" value="Genomic_DNA"/>
</dbReference>
<dbReference type="Proteomes" id="UP000304148">
    <property type="component" value="Chromosome"/>
</dbReference>